<evidence type="ECO:0000256" key="1">
    <source>
        <dbReference type="SAM" id="Phobius"/>
    </source>
</evidence>
<sequence length="351" mass="39903">MIQFLFLNFSGFLIQSVPCMLLSLLPFPEESFLLRRKTLAGLFSAILVAAAAVFSVLVWLADGPGRPVTPTGILSIFANFFMGAMLLLCVALLFYFLRTSILKKLLVLFLVLDYAIFIHVGTNTLLSLIPFSPTPFYGKYSILSAPIFALFTLFLLPFIWRFMHRKLSVSLEQIEPKELQHALQMVILLTLLYSATVFCLPLVEDITDRSLTLYINLTYLFCSASLAISIRFLLWEVQKAVEESQYKSLLSIQQLQYRKITDELNSFHRARHDMRHHFRVIERLLKEKKTDEASAYISEYTHLWIPMSRRSSAGIRSLTRCFNIMSGKRDSPASSATSTSALTAAPLTAWT</sequence>
<dbReference type="EMBL" id="DWUW01000006">
    <property type="protein sequence ID" value="HJD30339.1"/>
    <property type="molecule type" value="Genomic_DNA"/>
</dbReference>
<feature type="transmembrane region" description="Helical" evidence="1">
    <location>
        <begin position="73"/>
        <end position="96"/>
    </location>
</feature>
<feature type="transmembrane region" description="Helical" evidence="1">
    <location>
        <begin position="141"/>
        <end position="160"/>
    </location>
</feature>
<feature type="transmembrane region" description="Helical" evidence="1">
    <location>
        <begin position="6"/>
        <end position="27"/>
    </location>
</feature>
<feature type="transmembrane region" description="Helical" evidence="1">
    <location>
        <begin position="39"/>
        <end position="61"/>
    </location>
</feature>
<keyword evidence="1" id="KW-0472">Membrane</keyword>
<reference evidence="2" key="1">
    <citation type="journal article" date="2021" name="PeerJ">
        <title>Extensive microbial diversity within the chicken gut microbiome revealed by metagenomics and culture.</title>
        <authorList>
            <person name="Gilroy R."/>
            <person name="Ravi A."/>
            <person name="Getino M."/>
            <person name="Pursley I."/>
            <person name="Horton D.L."/>
            <person name="Alikhan N.F."/>
            <person name="Baker D."/>
            <person name="Gharbi K."/>
            <person name="Hall N."/>
            <person name="Watson M."/>
            <person name="Adriaenssens E.M."/>
            <person name="Foster-Nyarko E."/>
            <person name="Jarju S."/>
            <person name="Secka A."/>
            <person name="Antonio M."/>
            <person name="Oren A."/>
            <person name="Chaudhuri R.R."/>
            <person name="La Ragione R."/>
            <person name="Hildebrand F."/>
            <person name="Pallen M.J."/>
        </authorList>
    </citation>
    <scope>NUCLEOTIDE SEQUENCE</scope>
    <source>
        <strain evidence="2">ChiHjej8B7-25341</strain>
    </source>
</reference>
<accession>A0A9D2QX97</accession>
<organism evidence="2 3">
    <name type="scientific">Candidatus Eisenbergiella stercorigallinarum</name>
    <dbReference type="NCBI Taxonomy" id="2838557"/>
    <lineage>
        <taxon>Bacteria</taxon>
        <taxon>Bacillati</taxon>
        <taxon>Bacillota</taxon>
        <taxon>Clostridia</taxon>
        <taxon>Lachnospirales</taxon>
        <taxon>Lachnospiraceae</taxon>
        <taxon>Eisenbergiella</taxon>
    </lineage>
</organism>
<comment type="caution">
    <text evidence="2">The sequence shown here is derived from an EMBL/GenBank/DDBJ whole genome shotgun (WGS) entry which is preliminary data.</text>
</comment>
<keyword evidence="1" id="KW-0812">Transmembrane</keyword>
<dbReference type="AlphaFoldDB" id="A0A9D2QX97"/>
<keyword evidence="1" id="KW-1133">Transmembrane helix</keyword>
<name>A0A9D2QX97_9FIRM</name>
<evidence type="ECO:0000313" key="3">
    <source>
        <dbReference type="Proteomes" id="UP000823851"/>
    </source>
</evidence>
<protein>
    <submittedName>
        <fullName evidence="2">Uncharacterized protein</fullName>
    </submittedName>
</protein>
<evidence type="ECO:0000313" key="2">
    <source>
        <dbReference type="EMBL" id="HJD30339.1"/>
    </source>
</evidence>
<dbReference type="Proteomes" id="UP000823851">
    <property type="component" value="Unassembled WGS sequence"/>
</dbReference>
<reference evidence="2" key="2">
    <citation type="submission" date="2021-04" db="EMBL/GenBank/DDBJ databases">
        <authorList>
            <person name="Gilroy R."/>
        </authorList>
    </citation>
    <scope>NUCLEOTIDE SEQUENCE</scope>
    <source>
        <strain evidence="2">ChiHjej8B7-25341</strain>
    </source>
</reference>
<proteinExistence type="predicted"/>
<feature type="transmembrane region" description="Helical" evidence="1">
    <location>
        <begin position="215"/>
        <end position="234"/>
    </location>
</feature>
<feature type="transmembrane region" description="Helical" evidence="1">
    <location>
        <begin position="105"/>
        <end position="129"/>
    </location>
</feature>
<feature type="transmembrane region" description="Helical" evidence="1">
    <location>
        <begin position="181"/>
        <end position="203"/>
    </location>
</feature>
<gene>
    <name evidence="2" type="ORF">H9912_00185</name>
</gene>